<proteinExistence type="predicted"/>
<reference evidence="3 4" key="1">
    <citation type="submission" date="2020-11" db="EMBL/GenBank/DDBJ databases">
        <title>Kefir isolates.</title>
        <authorList>
            <person name="Marcisauskas S."/>
            <person name="Kim Y."/>
            <person name="Blasche S."/>
        </authorList>
    </citation>
    <scope>NUCLEOTIDE SEQUENCE [LARGE SCALE GENOMIC DNA]</scope>
    <source>
        <strain evidence="3 4">KR</strain>
    </source>
</reference>
<protein>
    <submittedName>
        <fullName evidence="3">Uncharacterized protein</fullName>
    </submittedName>
</protein>
<dbReference type="GO" id="GO:0005680">
    <property type="term" value="C:anaphase-promoting complex"/>
    <property type="evidence" value="ECO:0007669"/>
    <property type="project" value="InterPro"/>
</dbReference>
<dbReference type="OrthoDB" id="2530376at2759"/>
<evidence type="ECO:0000313" key="4">
    <source>
        <dbReference type="Proteomes" id="UP000777482"/>
    </source>
</evidence>
<feature type="compositionally biased region" description="Polar residues" evidence="2">
    <location>
        <begin position="123"/>
        <end position="137"/>
    </location>
</feature>
<comment type="caution">
    <text evidence="3">The sequence shown here is derived from an EMBL/GenBank/DDBJ whole genome shotgun (WGS) entry which is preliminary data.</text>
</comment>
<dbReference type="AlphaFoldDB" id="A0A9P6W2P8"/>
<sequence>MPSPVQLQICCLDGITAHACTATDFVPVTVTRSSPLASDQAWSTSSLPAPFLLKNLEAGPRPLVREQTRFATEGPQTLPPLRNPFRGLSTPSDMALRRPPTAVSLKPSDVADLQAALERRNQAEGQGHSTGSSQANTAAEDELLRHEKEEQDARERKGQRERVMGAGI</sequence>
<dbReference type="GO" id="GO:0031145">
    <property type="term" value="P:anaphase-promoting complex-dependent catabolic process"/>
    <property type="evidence" value="ECO:0007669"/>
    <property type="project" value="InterPro"/>
</dbReference>
<dbReference type="InterPro" id="IPR018860">
    <property type="entry name" value="APC_suCDC26"/>
</dbReference>
<name>A0A9P6W2P8_RHOMI</name>
<accession>A0A9P6W2P8</accession>
<evidence type="ECO:0000313" key="3">
    <source>
        <dbReference type="EMBL" id="KAG0662092.1"/>
    </source>
</evidence>
<feature type="region of interest" description="Disordered" evidence="2">
    <location>
        <begin position="71"/>
        <end position="168"/>
    </location>
</feature>
<dbReference type="Proteomes" id="UP000777482">
    <property type="component" value="Unassembled WGS sequence"/>
</dbReference>
<evidence type="ECO:0000256" key="2">
    <source>
        <dbReference type="SAM" id="MobiDB-lite"/>
    </source>
</evidence>
<keyword evidence="1" id="KW-0833">Ubl conjugation pathway</keyword>
<dbReference type="EMBL" id="PUHQ01000029">
    <property type="protein sequence ID" value="KAG0662092.1"/>
    <property type="molecule type" value="Genomic_DNA"/>
</dbReference>
<feature type="compositionally biased region" description="Basic and acidic residues" evidence="2">
    <location>
        <begin position="142"/>
        <end position="168"/>
    </location>
</feature>
<dbReference type="Pfam" id="PF10471">
    <property type="entry name" value="ANAPC_CDC26"/>
    <property type="match status" value="1"/>
</dbReference>
<evidence type="ECO:0000256" key="1">
    <source>
        <dbReference type="ARBA" id="ARBA00022786"/>
    </source>
</evidence>
<organism evidence="3 4">
    <name type="scientific">Rhodotorula mucilaginosa</name>
    <name type="common">Yeast</name>
    <name type="synonym">Rhodotorula rubra</name>
    <dbReference type="NCBI Taxonomy" id="5537"/>
    <lineage>
        <taxon>Eukaryota</taxon>
        <taxon>Fungi</taxon>
        <taxon>Dikarya</taxon>
        <taxon>Basidiomycota</taxon>
        <taxon>Pucciniomycotina</taxon>
        <taxon>Microbotryomycetes</taxon>
        <taxon>Sporidiobolales</taxon>
        <taxon>Sporidiobolaceae</taxon>
        <taxon>Rhodotorula</taxon>
    </lineage>
</organism>
<keyword evidence="4" id="KW-1185">Reference proteome</keyword>
<gene>
    <name evidence="3" type="ORF">C6P46_003485</name>
</gene>